<evidence type="ECO:0000313" key="3">
    <source>
        <dbReference type="Proteomes" id="UP000247409"/>
    </source>
</evidence>
<keyword evidence="3" id="KW-1185">Reference proteome</keyword>
<protein>
    <submittedName>
        <fullName evidence="2">Uncharacterized protein</fullName>
    </submittedName>
</protein>
<feature type="coiled-coil region" evidence="1">
    <location>
        <begin position="207"/>
        <end position="248"/>
    </location>
</feature>
<reference evidence="2 3" key="1">
    <citation type="journal article" date="2018" name="Mol. Biol. Evol.">
        <title>Analysis of the draft genome of the red seaweed Gracilariopsis chorda provides insights into genome size evolution in Rhodophyta.</title>
        <authorList>
            <person name="Lee J."/>
            <person name="Yang E.C."/>
            <person name="Graf L."/>
            <person name="Yang J.H."/>
            <person name="Qiu H."/>
            <person name="Zel Zion U."/>
            <person name="Chan C.X."/>
            <person name="Stephens T.G."/>
            <person name="Weber A.P.M."/>
            <person name="Boo G.H."/>
            <person name="Boo S.M."/>
            <person name="Kim K.M."/>
            <person name="Shin Y."/>
            <person name="Jung M."/>
            <person name="Lee S.J."/>
            <person name="Yim H.S."/>
            <person name="Lee J.H."/>
            <person name="Bhattacharya D."/>
            <person name="Yoon H.S."/>
        </authorList>
    </citation>
    <scope>NUCLEOTIDE SEQUENCE [LARGE SCALE GENOMIC DNA]</scope>
    <source>
        <strain evidence="2 3">SKKU-2015</strain>
        <tissue evidence="2">Whole body</tissue>
    </source>
</reference>
<dbReference type="Proteomes" id="UP000247409">
    <property type="component" value="Unassembled WGS sequence"/>
</dbReference>
<dbReference type="EMBL" id="NBIV01000047">
    <property type="protein sequence ID" value="PXF45988.1"/>
    <property type="molecule type" value="Genomic_DNA"/>
</dbReference>
<accession>A0A2V3IV17</accession>
<dbReference type="Gene3D" id="1.20.1170.10">
    <property type="match status" value="1"/>
</dbReference>
<name>A0A2V3IV17_9FLOR</name>
<dbReference type="AlphaFoldDB" id="A0A2V3IV17"/>
<sequence length="333" mass="35945">MVLPLTQLGIKLPDKECVRLALNEDRLDHGWAMPVANHIITALQNAFNKYTSDRGADLSGILDGLPQEVDLFIRLVNQYGNQATASRTFAQNALDNDQMLVQQCQSAVSSLQTTMDHLSATITGDKDAMQQAKLQVDNTKKAINDVVHKLQGEKKRHGIEAAFAWTGIGAIVLAADHAISAIMGKKKMLEQELSSEVSRAKAANAAEETVKQELGAAQNKLNEANEQLKDEEGRKQALEEHIAVMSHQVATSDALGSALSQLSAIMKSISENVDSIRTADAFLTSEVTVVSPTEKKSVGVDFKAAFLALATAYDKDQQGSFVLGDNFGEALNV</sequence>
<organism evidence="2 3">
    <name type="scientific">Gracilariopsis chorda</name>
    <dbReference type="NCBI Taxonomy" id="448386"/>
    <lineage>
        <taxon>Eukaryota</taxon>
        <taxon>Rhodophyta</taxon>
        <taxon>Florideophyceae</taxon>
        <taxon>Rhodymeniophycidae</taxon>
        <taxon>Gracilariales</taxon>
        <taxon>Gracilariaceae</taxon>
        <taxon>Gracilariopsis</taxon>
    </lineage>
</organism>
<proteinExistence type="predicted"/>
<comment type="caution">
    <text evidence="2">The sequence shown here is derived from an EMBL/GenBank/DDBJ whole genome shotgun (WGS) entry which is preliminary data.</text>
</comment>
<gene>
    <name evidence="2" type="ORF">BWQ96_04244</name>
</gene>
<evidence type="ECO:0000256" key="1">
    <source>
        <dbReference type="SAM" id="Coils"/>
    </source>
</evidence>
<keyword evidence="1" id="KW-0175">Coiled coil</keyword>
<evidence type="ECO:0000313" key="2">
    <source>
        <dbReference type="EMBL" id="PXF45988.1"/>
    </source>
</evidence>